<proteinExistence type="predicted"/>
<evidence type="ECO:0000313" key="2">
    <source>
        <dbReference type="Proteomes" id="UP001165960"/>
    </source>
</evidence>
<name>A0ACC2S449_9FUNG</name>
<evidence type="ECO:0000313" key="1">
    <source>
        <dbReference type="EMBL" id="KAJ9057144.1"/>
    </source>
</evidence>
<reference evidence="1" key="1">
    <citation type="submission" date="2022-04" db="EMBL/GenBank/DDBJ databases">
        <title>Genome of the entomopathogenic fungus Entomophthora muscae.</title>
        <authorList>
            <person name="Elya C."/>
            <person name="Lovett B.R."/>
            <person name="Lee E."/>
            <person name="Macias A.M."/>
            <person name="Hajek A.E."/>
            <person name="De Bivort B.L."/>
            <person name="Kasson M.T."/>
            <person name="De Fine Licht H.H."/>
            <person name="Stajich J.E."/>
        </authorList>
    </citation>
    <scope>NUCLEOTIDE SEQUENCE</scope>
    <source>
        <strain evidence="1">Berkeley</strain>
    </source>
</reference>
<organism evidence="1 2">
    <name type="scientific">Entomophthora muscae</name>
    <dbReference type="NCBI Taxonomy" id="34485"/>
    <lineage>
        <taxon>Eukaryota</taxon>
        <taxon>Fungi</taxon>
        <taxon>Fungi incertae sedis</taxon>
        <taxon>Zoopagomycota</taxon>
        <taxon>Entomophthoromycotina</taxon>
        <taxon>Entomophthoromycetes</taxon>
        <taxon>Entomophthorales</taxon>
        <taxon>Entomophthoraceae</taxon>
        <taxon>Entomophthora</taxon>
    </lineage>
</organism>
<dbReference type="EC" id="4.2.3.1" evidence="1"/>
<comment type="caution">
    <text evidence="1">The sequence shown here is derived from an EMBL/GenBank/DDBJ whole genome shotgun (WGS) entry which is preliminary data.</text>
</comment>
<dbReference type="Proteomes" id="UP001165960">
    <property type="component" value="Unassembled WGS sequence"/>
</dbReference>
<keyword evidence="1" id="KW-0456">Lyase</keyword>
<protein>
    <submittedName>
        <fullName evidence="1">Threonine synthase</fullName>
        <ecNumber evidence="1">4.2.3.1</ecNumber>
    </submittedName>
</protein>
<sequence length="499" mass="55357">MKYRSTRGSGKIEDVIDFESAVLNGLAPEGGLYIPTDIPQLDEVALDKLRKISGDFGLLAVEILSLYIDESEISREELKELVNRSYSTFQHPDVTPVIQLPAVKSDPEGSSNPLYLLELFHGPTFAFKDLAANEPRHRLTVVGATSGDTGGAAIYGLRNKEDVEVFILHPEGKVSPIQEAQMTMVMDPNVHNVSLPGHFDDCQNIVKKLFGNEEFRNKFQLGAVNSINWARILAQTVYYFKAYFSLESKIGKCQKVIFSVPTGNFGDILAGHYARQMGLPIERLIIATNQNDILHRVFTAGAYSKDAEQGVQPTHSPAMDILVSSNFERLLWYLANTGDVPQACATLTKWMSEFASTGQVQLPEAALIQLRKWFLSYTINDAKTVEIIRDFYTATPSPYLLDPHTAVGVGAALELKAQLSPTPIVCLATAHPAKFQAAVQLATQKSPDDRFDFDSIMGQGYLPEPFREWMNPNLPRRCHRLTSAEPQAVQDLIASIVRQ</sequence>
<dbReference type="EMBL" id="QTSX02005821">
    <property type="protein sequence ID" value="KAJ9057144.1"/>
    <property type="molecule type" value="Genomic_DNA"/>
</dbReference>
<accession>A0ACC2S449</accession>
<gene>
    <name evidence="1" type="primary">THR4_3</name>
    <name evidence="1" type="ORF">DSO57_1025302</name>
</gene>
<keyword evidence="2" id="KW-1185">Reference proteome</keyword>